<dbReference type="GeneID" id="41594249"/>
<keyword evidence="4" id="KW-1185">Reference proteome</keyword>
<reference evidence="4" key="1">
    <citation type="submission" date="2018-01" db="EMBL/GenBank/DDBJ databases">
        <authorList>
            <person name="Kerou L M."/>
        </authorList>
    </citation>
    <scope>NUCLEOTIDE SEQUENCE [LARGE SCALE GENOMIC DNA]</scope>
    <source>
        <strain evidence="4">SCU2</strain>
    </source>
</reference>
<keyword evidence="3" id="KW-0548">Nucleotidyltransferase</keyword>
<protein>
    <submittedName>
        <fullName evidence="3">Putative Adenosylcobinamide-phosphate guanylyltransferase</fullName>
        <ecNumber evidence="3">2.7.7.62</ecNumber>
    </submittedName>
</protein>
<keyword evidence="1 3" id="KW-0808">Transferase</keyword>
<dbReference type="RefSeq" id="WP_103286371.1">
    <property type="nucleotide sequence ID" value="NZ_LT981265.1"/>
</dbReference>
<dbReference type="GO" id="GO:0008820">
    <property type="term" value="F:cobinamide phosphate guanylyltransferase activity"/>
    <property type="evidence" value="ECO:0007669"/>
    <property type="project" value="UniProtKB-EC"/>
</dbReference>
<dbReference type="Gene3D" id="3.90.550.10">
    <property type="entry name" value="Spore Coat Polysaccharide Biosynthesis Protein SpsA, Chain A"/>
    <property type="match status" value="1"/>
</dbReference>
<dbReference type="EMBL" id="LT981265">
    <property type="protein sequence ID" value="SPC33348.1"/>
    <property type="molecule type" value="Genomic_DNA"/>
</dbReference>
<organism evidence="3 4">
    <name type="scientific">Candidatus Nitrosocaldus cavascurensis</name>
    <dbReference type="NCBI Taxonomy" id="2058097"/>
    <lineage>
        <taxon>Archaea</taxon>
        <taxon>Nitrososphaerota</taxon>
        <taxon>Nitrososphaeria</taxon>
        <taxon>Candidatus Nitrosocaldales</taxon>
        <taxon>Candidatus Nitrosocaldaceae</taxon>
        <taxon>Candidatus Nitrosocaldus</taxon>
    </lineage>
</organism>
<name>A0A2K5ANX9_9ARCH</name>
<dbReference type="InterPro" id="IPR025877">
    <property type="entry name" value="MobA-like_NTP_Trfase"/>
</dbReference>
<dbReference type="Pfam" id="PF12804">
    <property type="entry name" value="NTP_transf_3"/>
    <property type="match status" value="1"/>
</dbReference>
<accession>A0A2K5ANX9</accession>
<dbReference type="PANTHER" id="PTHR19136">
    <property type="entry name" value="MOLYBDENUM COFACTOR GUANYLYLTRANSFERASE"/>
    <property type="match status" value="1"/>
</dbReference>
<evidence type="ECO:0000313" key="4">
    <source>
        <dbReference type="Proteomes" id="UP000236248"/>
    </source>
</evidence>
<evidence type="ECO:0000313" key="3">
    <source>
        <dbReference type="EMBL" id="SPC33348.1"/>
    </source>
</evidence>
<dbReference type="EC" id="2.7.7.62" evidence="3"/>
<proteinExistence type="predicted"/>
<dbReference type="Proteomes" id="UP000236248">
    <property type="component" value="Chromosome NCAV"/>
</dbReference>
<evidence type="ECO:0000259" key="2">
    <source>
        <dbReference type="Pfam" id="PF12804"/>
    </source>
</evidence>
<feature type="domain" description="MobA-like NTP transferase" evidence="2">
    <location>
        <begin position="3"/>
        <end position="147"/>
    </location>
</feature>
<dbReference type="PANTHER" id="PTHR19136:SF86">
    <property type="entry name" value="ADENOSYLCOBINAMIDE-PHOSPHATE GUANYLYLTRANSFERASE"/>
    <property type="match status" value="1"/>
</dbReference>
<sequence length="236" mass="25609">MIAVVMAGGRGSRLAMGEKPLVKINGKPMISYVIDALLYSRCFNAITVAVSNNTIRTKRYIMDEYVNGSDHGSGLSKSKGYSNCKVMLVDTPADGYVVDLNSLILASRGHDYEYEDGYYNLFITPADLPLLDEHIVRHIVEIAGSGRYSSAWLAVMTSKAFLTSLGLSCNGCIESNGSVLCYTGISIINTRGVEKVPAIVDEEYIILDDARVAVNVNTLEDLKVAESLSKYCIGKG</sequence>
<dbReference type="KEGG" id="ncv:NCAV_0148"/>
<dbReference type="AlphaFoldDB" id="A0A2K5ANX9"/>
<dbReference type="SUPFAM" id="SSF53448">
    <property type="entry name" value="Nucleotide-diphospho-sugar transferases"/>
    <property type="match status" value="1"/>
</dbReference>
<gene>
    <name evidence="3" type="ORF">NCAV_0148</name>
</gene>
<evidence type="ECO:0000256" key="1">
    <source>
        <dbReference type="ARBA" id="ARBA00022679"/>
    </source>
</evidence>
<dbReference type="InterPro" id="IPR029044">
    <property type="entry name" value="Nucleotide-diphossugar_trans"/>
</dbReference>